<feature type="coiled-coil region" evidence="1">
    <location>
        <begin position="2107"/>
        <end position="2193"/>
    </location>
</feature>
<feature type="compositionally biased region" description="Basic and acidic residues" evidence="2">
    <location>
        <begin position="82"/>
        <end position="91"/>
    </location>
</feature>
<keyword evidence="1" id="KW-0175">Coiled coil</keyword>
<dbReference type="Proteomes" id="UP001418222">
    <property type="component" value="Unassembled WGS sequence"/>
</dbReference>
<reference evidence="3 4" key="1">
    <citation type="journal article" date="2022" name="Nat. Plants">
        <title>Genomes of leafy and leafless Platanthera orchids illuminate the evolution of mycoheterotrophy.</title>
        <authorList>
            <person name="Li M.H."/>
            <person name="Liu K.W."/>
            <person name="Li Z."/>
            <person name="Lu H.C."/>
            <person name="Ye Q.L."/>
            <person name="Zhang D."/>
            <person name="Wang J.Y."/>
            <person name="Li Y.F."/>
            <person name="Zhong Z.M."/>
            <person name="Liu X."/>
            <person name="Yu X."/>
            <person name="Liu D.K."/>
            <person name="Tu X.D."/>
            <person name="Liu B."/>
            <person name="Hao Y."/>
            <person name="Liao X.Y."/>
            <person name="Jiang Y.T."/>
            <person name="Sun W.H."/>
            <person name="Chen J."/>
            <person name="Chen Y.Q."/>
            <person name="Ai Y."/>
            <person name="Zhai J.W."/>
            <person name="Wu S.S."/>
            <person name="Zhou Z."/>
            <person name="Hsiao Y.Y."/>
            <person name="Wu W.L."/>
            <person name="Chen Y.Y."/>
            <person name="Lin Y.F."/>
            <person name="Hsu J.L."/>
            <person name="Li C.Y."/>
            <person name="Wang Z.W."/>
            <person name="Zhao X."/>
            <person name="Zhong W.Y."/>
            <person name="Ma X.K."/>
            <person name="Ma L."/>
            <person name="Huang J."/>
            <person name="Chen G.Z."/>
            <person name="Huang M.Z."/>
            <person name="Huang L."/>
            <person name="Peng D.H."/>
            <person name="Luo Y.B."/>
            <person name="Zou S.Q."/>
            <person name="Chen S.P."/>
            <person name="Lan S."/>
            <person name="Tsai W.C."/>
            <person name="Van de Peer Y."/>
            <person name="Liu Z.J."/>
        </authorList>
    </citation>
    <scope>NUCLEOTIDE SEQUENCE [LARGE SCALE GENOMIC DNA]</scope>
    <source>
        <strain evidence="3">Lor287</strain>
    </source>
</reference>
<name>A0AAP0BGF7_9ASPA</name>
<sequence>MQEAQGDLLSNVPSSGVGHDLDSNSCLGVNHEVSGISSSSEIVNERGGDPSVSYVNLETELAENEDGGVHLMGEGLSDEETSSEHKPVRAEEANRSPFLADGIQHSVLNPSFSVNMEKDTYPEQNLEGFVSSLDAVSHEEDSVVIGVESESITSDREKEDGHDEQVFVDKMIKNTDPVEESQNASINFSHESKGDTSPTEILYGKDECHCKQSEEVFYVKGIVVDDQEEEGISSLQEYRMKGSSIEGQIEPYGMAMNGNSTLGFENFKRHLYESYVEKDILRLLLVDQTQLNEYFHHHSSFEGNGPFTLVKEPQKSKTMVNKELENDEIENNRTSEKKEIEQEHVEFCDFKSEHHQSREGPLDLSKELAICRCTLDALQKENSTLLANLVSETDARKNLAEEVEVLSSEKMELTSALMVETDATTRMAEVRELLYNENMILLSELRAKEEKLHITLEREVKLQDSLRELGSCFEQLLEENIYLSCSLDINEAKLKEIRSWMFESNFHGQNGQNSNCELTNCTPDISQTFYEESNMDVSSGKKSKLNSLSEEDLSLLQKVDGEVSDSHTLLNALKEQLQEAKSKLQDLEKSIQGMHSHSLSLSKPGGSPTTAGVSKLIKAFESKSNHMGSDEDEVPLIVSGRQDDSYTLSIEQTLSLHNILNMMEPKLESVEIHAMGNQNNKEVLKKLKMVCQSQKHQNNSLQVAFDGLANKVVSNDLQIQDTLKYIDELHQHVNEETAGFLNKIEFLKAEVSEDVFVLKQERDFVLGIILDAVGKLDACTGLKVLEDLDARSHVVGSVDTAILSIKNLHGKLEEFDQNYKTLQDSHEKLNRSFMDIQGKYSLAIQQFFKFYSNLMELKNGAHQNAMHADFDEVLEILPGKCDMVVSFLRELLSEHVYLLSRNKELDLDLSSRNHEVEELTTQLKELDIRKNIRVELESILLIQTNEIEEVKRRCLILANKLKDHESSKDLYGYSNSCERGELAVTEDADDIVHSCNSVLLWLEESVASHLHNYEEIVEEIILSRKHLHDADMLVEISLDNCFIRLPTLLSQVVIPKVFKLHENQKLLTVSIEEKDSEIQILKENKRKLEDALEASYTELQLKSSEIEQLEQKLSSVREKLSVAVAKGKGLLLQRDSLKQALMERTSELEKSTQDLLLKEGLLEELEVKLKSCSEVERIEALESELSYIRNSATALRDSFLQKDSMLQRIEEVLEDLDLPDDFHDKDILEKMELLFKFASVHPSSTLTDLEQRSLEDHAHSDSGEGTANNSNPDVDELKIKLEELQGKFYNLAEHKDMLEQSLLERNNLVHKWEEILGRIGLPSHMQTMKPEDKIEWLEKELSEVKQERDALQLKIDNLEIYSDMLIGDVEESHKKISELAAEIVSVKSDREFFSENLENLRFEYLALSEKAVNDEQDRENLLKELYDLQDKLIDNAQLEYYKGMEHSLQKNYDLVNSTLTESDKVDFLSGCNLAENLEKSLKKLTDIYTAHLNKSCNRVQDNDALFTENSTYNGKMVPAEALLDKESDLASMKLELDLAFKNLASVLQERNSIFVNCESLMLEIVDLNMQIHLLDMEKYEDLGKYQSVILELDAVSKQRDFVQEQFTQEEKKSASFKEKLNLAVRKGKGLVQQRDNLKQTVDELSASLEQLKINHSQQTETLISEKSLLMNQVAEMELNLQDKNQNYSKLLTAVQAIDLEAEDNEGDPVDKLRMVSSIILDVRSQAAAAKLEANRSKSAAELLLAELNEIQERNDSLQEELVKKEASLVEYSAQKDESLSRLELFMSVYTVERGRIANNLLEFMSGIDHLKKGVLWSSRILAELLNKDVNLFHYLEDLKESSFDTFCSPDQNNQPSSLLSNIVSSKDEDISWPSFEIPQYQMHQHLDENSLFEHFAFAIQSLHGCMSHFDEVREHICKHSELLDKKKVYLSETFDAIKRKNSTFKDTSESLNRDIQHLESKLKEKDAKISSLYKNLTLLYEACSSSVLEIVSRKLQITGNSLTVGEGFGNSGIVWKLPSYANLEKDENVYSINDCIKMMAESILSTMKDANCTNELVERTKAELKETVLALQRELHEKDIQMTKVCEELVIQIRDAEAVTKKSMYNLDSSRAQVSILEKKAEALEADRNSLESRLKELHDVEALSKLLQEKINSLTDTINAKDQEIESLMQALDEEESQIETLVRNNKDMENIVRQRTIQLETLEASHTKTMSKLSTTVSKFDELHNLSETFLTEIESLQSRLQQRDSEISFLRQEVTRCTNDVLALQGTSKNYSSEARELLTWMNTMVSRIGGTPLQFNDEEASPIRLCIDIVGEKIASAITELEELRVNVQSKDALLETERGRVQELLLKVQDTEISRHGKAMLEQSQVSRAFEKQLSSNSSGALEIEQMVQRNKVSSGPVVTHVRSGRKVSNDHIAVAIDSENHGLLVDEDDDKSHGFKSLAMSRLVPRAARPIADKIDGIWVSAERLLMRQPALRLAFLMYWIALHALLASFV</sequence>
<evidence type="ECO:0000313" key="4">
    <source>
        <dbReference type="Proteomes" id="UP001418222"/>
    </source>
</evidence>
<feature type="compositionally biased region" description="Low complexity" evidence="2">
    <location>
        <begin position="32"/>
        <end position="42"/>
    </location>
</feature>
<feature type="coiled-coil region" evidence="1">
    <location>
        <begin position="563"/>
        <end position="597"/>
    </location>
</feature>
<feature type="coiled-coil region" evidence="1">
    <location>
        <begin position="2047"/>
        <end position="2081"/>
    </location>
</feature>
<feature type="coiled-coil region" evidence="1">
    <location>
        <begin position="1334"/>
        <end position="1361"/>
    </location>
</feature>
<evidence type="ECO:0000256" key="1">
    <source>
        <dbReference type="SAM" id="Coils"/>
    </source>
</evidence>
<accession>A0AAP0BGF7</accession>
<dbReference type="PANTHER" id="PTHR43939">
    <property type="entry name" value="COILED-COIL DOMAIN-CONTAINING PROTEIN 158"/>
    <property type="match status" value="1"/>
</dbReference>
<organism evidence="3 4">
    <name type="scientific">Platanthera zijinensis</name>
    <dbReference type="NCBI Taxonomy" id="2320716"/>
    <lineage>
        <taxon>Eukaryota</taxon>
        <taxon>Viridiplantae</taxon>
        <taxon>Streptophyta</taxon>
        <taxon>Embryophyta</taxon>
        <taxon>Tracheophyta</taxon>
        <taxon>Spermatophyta</taxon>
        <taxon>Magnoliopsida</taxon>
        <taxon>Liliopsida</taxon>
        <taxon>Asparagales</taxon>
        <taxon>Orchidaceae</taxon>
        <taxon>Orchidoideae</taxon>
        <taxon>Orchideae</taxon>
        <taxon>Orchidinae</taxon>
        <taxon>Platanthera</taxon>
    </lineage>
</organism>
<evidence type="ECO:0000256" key="2">
    <source>
        <dbReference type="SAM" id="MobiDB-lite"/>
    </source>
</evidence>
<dbReference type="PANTHER" id="PTHR43939:SF50">
    <property type="entry name" value="NUCLEOPORIN"/>
    <property type="match status" value="1"/>
</dbReference>
<feature type="coiled-coil region" evidence="1">
    <location>
        <begin position="1733"/>
        <end position="1774"/>
    </location>
</feature>
<feature type="coiled-coil region" evidence="1">
    <location>
        <begin position="1948"/>
        <end position="1975"/>
    </location>
</feature>
<feature type="coiled-coil region" evidence="1">
    <location>
        <begin position="1071"/>
        <end position="1126"/>
    </location>
</feature>
<feature type="region of interest" description="Disordered" evidence="2">
    <location>
        <begin position="1"/>
        <end position="91"/>
    </location>
</feature>
<comment type="caution">
    <text evidence="3">The sequence shown here is derived from an EMBL/GenBank/DDBJ whole genome shotgun (WGS) entry which is preliminary data.</text>
</comment>
<feature type="coiled-coil region" evidence="1">
    <location>
        <begin position="319"/>
        <end position="346"/>
    </location>
</feature>
<feature type="coiled-coil region" evidence="1">
    <location>
        <begin position="1634"/>
        <end position="1693"/>
    </location>
</feature>
<gene>
    <name evidence="3" type="ORF">KSP39_PZI011186</name>
</gene>
<proteinExistence type="predicted"/>
<dbReference type="EMBL" id="JBBWWQ010000009">
    <property type="protein sequence ID" value="KAK8938463.1"/>
    <property type="molecule type" value="Genomic_DNA"/>
</dbReference>
<feature type="coiled-coil region" evidence="1">
    <location>
        <begin position="805"/>
        <end position="832"/>
    </location>
</feature>
<protein>
    <recommendedName>
        <fullName evidence="5">Centromere-associated protein E</fullName>
    </recommendedName>
</protein>
<evidence type="ECO:0000313" key="3">
    <source>
        <dbReference type="EMBL" id="KAK8938463.1"/>
    </source>
</evidence>
<evidence type="ECO:0008006" key="5">
    <source>
        <dbReference type="Google" id="ProtNLM"/>
    </source>
</evidence>
<keyword evidence="4" id="KW-1185">Reference proteome</keyword>